<evidence type="ECO:0000313" key="1">
    <source>
        <dbReference type="EMBL" id="MBA2876052.1"/>
    </source>
</evidence>
<proteinExistence type="predicted"/>
<dbReference type="AlphaFoldDB" id="A0A7V9Z8L5"/>
<dbReference type="EMBL" id="JACDUT010000009">
    <property type="protein sequence ID" value="MBA2876052.1"/>
    <property type="molecule type" value="Genomic_DNA"/>
</dbReference>
<accession>A0A7V9Z8L5</accession>
<organism evidence="1 2">
    <name type="scientific">Thermaerobacillus caldiproteolyticus</name>
    <dbReference type="NCBI Taxonomy" id="247480"/>
    <lineage>
        <taxon>Bacteria</taxon>
        <taxon>Bacillati</taxon>
        <taxon>Bacillota</taxon>
        <taxon>Bacilli</taxon>
        <taxon>Bacillales</taxon>
        <taxon>Anoxybacillaceae</taxon>
        <taxon>Thermaerobacillus</taxon>
    </lineage>
</organism>
<reference evidence="1 2" key="1">
    <citation type="submission" date="2020-07" db="EMBL/GenBank/DDBJ databases">
        <title>Genomic Encyclopedia of Type Strains, Phase IV (KMG-IV): sequencing the most valuable type-strain genomes for metagenomic binning, comparative biology and taxonomic classification.</title>
        <authorList>
            <person name="Goeker M."/>
        </authorList>
    </citation>
    <scope>NUCLEOTIDE SEQUENCE [LARGE SCALE GENOMIC DNA]</scope>
    <source>
        <strain evidence="1 2">DSM 15730</strain>
    </source>
</reference>
<evidence type="ECO:0000313" key="2">
    <source>
        <dbReference type="Proteomes" id="UP000523087"/>
    </source>
</evidence>
<comment type="caution">
    <text evidence="1">The sequence shown here is derived from an EMBL/GenBank/DDBJ whole genome shotgun (WGS) entry which is preliminary data.</text>
</comment>
<dbReference type="Proteomes" id="UP000523087">
    <property type="component" value="Unassembled WGS sequence"/>
</dbReference>
<dbReference type="RefSeq" id="WP_181556797.1">
    <property type="nucleotide sequence ID" value="NZ_JACDUT010000009.1"/>
</dbReference>
<sequence>MSKESFHLKMDFMFKQLFGYPRRKSITIVRLDSLLNRVILDRIADLRYENTELKTAR</sequence>
<protein>
    <submittedName>
        <fullName evidence="1">Uncharacterized protein</fullName>
    </submittedName>
</protein>
<gene>
    <name evidence="1" type="ORF">HNR31_002847</name>
</gene>
<name>A0A7V9Z8L5_9BACL</name>
<keyword evidence="2" id="KW-1185">Reference proteome</keyword>